<protein>
    <recommendedName>
        <fullName evidence="2">DUF7330 domain-containing protein</fullName>
    </recommendedName>
</protein>
<dbReference type="OrthoDB" id="5289249at2759"/>
<dbReference type="STRING" id="946122.A0A0C2X7L6"/>
<gene>
    <name evidence="3" type="ORF">M378DRAFT_11298</name>
</gene>
<keyword evidence="4" id="KW-1185">Reference proteome</keyword>
<feature type="region of interest" description="Disordered" evidence="1">
    <location>
        <begin position="1"/>
        <end position="89"/>
    </location>
</feature>
<dbReference type="HOGENOM" id="CLU_589203_0_0_1"/>
<sequence length="464" mass="50287">MSFRYTMQDDESYDDPPPQYSRFDENQNSNHQRPQPQPQSRFSYTTNNYSRRPPQTRYTSPPEYPPARPASRVSTADGPPASVQPSNGIFIDRANEGVNGSYIVDPDRSGAAPEQKNLKLSSRNGVIDVDVAVIPVRSTSANASGNTADRATMKFESRCGGVLLRLHDAPKRFLPNNGAGHNFIPRSMNVDIDSKNGNIYFYIPRSYKGILHFQTVNGKVELSSSVRASITTLQSNESIGNSELFGVIGPVDGLQDIQDALAAERVADAAERAEASYSAPNNDFSQFLGTGVTMVTMPDGSTSYVSGNGMFNGVSNMTITGGEFHNVGGSEYVVVNGRPVSHSAGPHQSASNFSMTIGTQAPKRKELSPILKALYEDFKRTKSKATSKNGHVKVCYDDETMDEQAGGWKANNEDTPGSGGRRANTLVINSGRGGYARFSGTFTGMGRNFPFVNVGDSTTFSWFG</sequence>
<evidence type="ECO:0000259" key="2">
    <source>
        <dbReference type="Pfam" id="PF24016"/>
    </source>
</evidence>
<organism evidence="3 4">
    <name type="scientific">Amanita muscaria (strain Koide BX008)</name>
    <dbReference type="NCBI Taxonomy" id="946122"/>
    <lineage>
        <taxon>Eukaryota</taxon>
        <taxon>Fungi</taxon>
        <taxon>Dikarya</taxon>
        <taxon>Basidiomycota</taxon>
        <taxon>Agaricomycotina</taxon>
        <taxon>Agaricomycetes</taxon>
        <taxon>Agaricomycetidae</taxon>
        <taxon>Agaricales</taxon>
        <taxon>Pluteineae</taxon>
        <taxon>Amanitaceae</taxon>
        <taxon>Amanita</taxon>
    </lineage>
</organism>
<dbReference type="Pfam" id="PF24016">
    <property type="entry name" value="DUF7330"/>
    <property type="match status" value="1"/>
</dbReference>
<feature type="domain" description="DUF7330" evidence="2">
    <location>
        <begin position="89"/>
        <end position="238"/>
    </location>
</feature>
<evidence type="ECO:0000256" key="1">
    <source>
        <dbReference type="SAM" id="MobiDB-lite"/>
    </source>
</evidence>
<dbReference type="EMBL" id="KN818247">
    <property type="protein sequence ID" value="KIL64748.1"/>
    <property type="molecule type" value="Genomic_DNA"/>
</dbReference>
<dbReference type="AlphaFoldDB" id="A0A0C2X7L6"/>
<proteinExistence type="predicted"/>
<reference evidence="3 4" key="1">
    <citation type="submission" date="2014-04" db="EMBL/GenBank/DDBJ databases">
        <title>Evolutionary Origins and Diversification of the Mycorrhizal Mutualists.</title>
        <authorList>
            <consortium name="DOE Joint Genome Institute"/>
            <consortium name="Mycorrhizal Genomics Consortium"/>
            <person name="Kohler A."/>
            <person name="Kuo A."/>
            <person name="Nagy L.G."/>
            <person name="Floudas D."/>
            <person name="Copeland A."/>
            <person name="Barry K.W."/>
            <person name="Cichocki N."/>
            <person name="Veneault-Fourrey C."/>
            <person name="LaButti K."/>
            <person name="Lindquist E.A."/>
            <person name="Lipzen A."/>
            <person name="Lundell T."/>
            <person name="Morin E."/>
            <person name="Murat C."/>
            <person name="Riley R."/>
            <person name="Ohm R."/>
            <person name="Sun H."/>
            <person name="Tunlid A."/>
            <person name="Henrissat B."/>
            <person name="Grigoriev I.V."/>
            <person name="Hibbett D.S."/>
            <person name="Martin F."/>
        </authorList>
    </citation>
    <scope>NUCLEOTIDE SEQUENCE [LARGE SCALE GENOMIC DNA]</scope>
    <source>
        <strain evidence="3 4">Koide BX008</strain>
    </source>
</reference>
<accession>A0A0C2X7L6</accession>
<evidence type="ECO:0000313" key="4">
    <source>
        <dbReference type="Proteomes" id="UP000054549"/>
    </source>
</evidence>
<dbReference type="InParanoid" id="A0A0C2X7L6"/>
<name>A0A0C2X7L6_AMAMK</name>
<dbReference type="Proteomes" id="UP000054549">
    <property type="component" value="Unassembled WGS sequence"/>
</dbReference>
<dbReference type="InterPro" id="IPR055754">
    <property type="entry name" value="DUF7330"/>
</dbReference>
<feature type="compositionally biased region" description="Low complexity" evidence="1">
    <location>
        <begin position="26"/>
        <end position="41"/>
    </location>
</feature>
<evidence type="ECO:0000313" key="3">
    <source>
        <dbReference type="EMBL" id="KIL64748.1"/>
    </source>
</evidence>